<feature type="compositionally biased region" description="Low complexity" evidence="1">
    <location>
        <begin position="66"/>
        <end position="77"/>
    </location>
</feature>
<organism evidence="2 3">
    <name type="scientific">Chitinivorax tropicus</name>
    <dbReference type="NCBI Taxonomy" id="714531"/>
    <lineage>
        <taxon>Bacteria</taxon>
        <taxon>Pseudomonadati</taxon>
        <taxon>Pseudomonadota</taxon>
        <taxon>Betaproteobacteria</taxon>
        <taxon>Chitinivorax</taxon>
    </lineage>
</organism>
<keyword evidence="3" id="KW-1185">Reference proteome</keyword>
<proteinExistence type="predicted"/>
<evidence type="ECO:0000256" key="1">
    <source>
        <dbReference type="SAM" id="MobiDB-lite"/>
    </source>
</evidence>
<feature type="region of interest" description="Disordered" evidence="1">
    <location>
        <begin position="43"/>
        <end position="85"/>
    </location>
</feature>
<feature type="compositionally biased region" description="Basic and acidic residues" evidence="1">
    <location>
        <begin position="43"/>
        <end position="53"/>
    </location>
</feature>
<evidence type="ECO:0000313" key="2">
    <source>
        <dbReference type="EMBL" id="MBB5018280.1"/>
    </source>
</evidence>
<dbReference type="AlphaFoldDB" id="A0A840MIP6"/>
<accession>A0A840MIP6</accession>
<dbReference type="EMBL" id="JACHHY010000008">
    <property type="protein sequence ID" value="MBB5018280.1"/>
    <property type="molecule type" value="Genomic_DNA"/>
</dbReference>
<comment type="caution">
    <text evidence="2">The sequence shown here is derived from an EMBL/GenBank/DDBJ whole genome shotgun (WGS) entry which is preliminary data.</text>
</comment>
<dbReference type="RefSeq" id="WP_184037327.1">
    <property type="nucleotide sequence ID" value="NZ_JACHHY010000008.1"/>
</dbReference>
<protein>
    <recommendedName>
        <fullName evidence="4">SPOR domain-containing protein</fullName>
    </recommendedName>
</protein>
<reference evidence="2 3" key="1">
    <citation type="submission" date="2020-08" db="EMBL/GenBank/DDBJ databases">
        <title>Genomic Encyclopedia of Type Strains, Phase IV (KMG-IV): sequencing the most valuable type-strain genomes for metagenomic binning, comparative biology and taxonomic classification.</title>
        <authorList>
            <person name="Goeker M."/>
        </authorList>
    </citation>
    <scope>NUCLEOTIDE SEQUENCE [LARGE SCALE GENOMIC DNA]</scope>
    <source>
        <strain evidence="2 3">DSM 27165</strain>
    </source>
</reference>
<sequence>MKWLFIALLIANLLVFGYTHLSEPPAQDWHQREVHAERAKLLAEAPKPADADKAPTTPSTEDKAAATEATSAPVAEAGTPTNTTQQCLRWESIPLPDLARAKQLLDTLQIGKPIGNPRIESKKRFWVYMLPQPSLSDAHRKTEELQALGLSEQDFFIVNDAGRWRNAISLGVYSTLEAAKQRLDVVQEKGVKSARVGVRETLRFASLIIPQGDEATGSRLAGISADIKGSEVNLADCPP</sequence>
<gene>
    <name evidence="2" type="ORF">HNQ59_001568</name>
</gene>
<dbReference type="Proteomes" id="UP000575898">
    <property type="component" value="Unassembled WGS sequence"/>
</dbReference>
<name>A0A840MIP6_9PROT</name>
<evidence type="ECO:0000313" key="3">
    <source>
        <dbReference type="Proteomes" id="UP000575898"/>
    </source>
</evidence>
<evidence type="ECO:0008006" key="4">
    <source>
        <dbReference type="Google" id="ProtNLM"/>
    </source>
</evidence>